<proteinExistence type="predicted"/>
<evidence type="ECO:0000256" key="1">
    <source>
        <dbReference type="ARBA" id="ARBA00022723"/>
    </source>
</evidence>
<sequence>MIDHPDLSRTKTEVVEASKKMHATGLVTAVWGNVTARVPGTDLIVATPSGVEYETMTEDMLVVIDLNTEERVGGTLKPTSELLLHLAIYRARADVFGVMHTHSLYASACAVVHKEIPPLVEDMAQVVGGSVSVAKYALPGGTELANNAVKALGNKNAVLLANHGMVGVGDTVAEALRVSQVVEKSAQIFAVAKQLGNPFLLSHEDVEWLRDAYKTSYGQK</sequence>
<keyword evidence="5" id="KW-1185">Reference proteome</keyword>
<protein>
    <submittedName>
        <fullName evidence="4">Class II aldolase/adducin family protein</fullName>
    </submittedName>
</protein>
<name>A0ABT3WVP1_9BACL</name>
<dbReference type="Pfam" id="PF00596">
    <property type="entry name" value="Aldolase_II"/>
    <property type="match status" value="1"/>
</dbReference>
<dbReference type="InterPro" id="IPR001303">
    <property type="entry name" value="Aldolase_II/adducin_N"/>
</dbReference>
<feature type="domain" description="Class II aldolase/adducin N-terminal" evidence="3">
    <location>
        <begin position="12"/>
        <end position="190"/>
    </location>
</feature>
<evidence type="ECO:0000313" key="4">
    <source>
        <dbReference type="EMBL" id="MCX7568704.1"/>
    </source>
</evidence>
<dbReference type="SUPFAM" id="SSF53639">
    <property type="entry name" value="AraD/HMP-PK domain-like"/>
    <property type="match status" value="1"/>
</dbReference>
<dbReference type="InterPro" id="IPR050197">
    <property type="entry name" value="Aldolase_class_II_sugar_metab"/>
</dbReference>
<keyword evidence="1" id="KW-0479">Metal-binding</keyword>
<dbReference type="SMART" id="SM01007">
    <property type="entry name" value="Aldolase_II"/>
    <property type="match status" value="1"/>
</dbReference>
<dbReference type="PANTHER" id="PTHR22789">
    <property type="entry name" value="FUCULOSE PHOSPHATE ALDOLASE"/>
    <property type="match status" value="1"/>
</dbReference>
<evidence type="ECO:0000256" key="2">
    <source>
        <dbReference type="ARBA" id="ARBA00023239"/>
    </source>
</evidence>
<dbReference type="EMBL" id="JAPMLT010000001">
    <property type="protein sequence ID" value="MCX7568704.1"/>
    <property type="molecule type" value="Genomic_DNA"/>
</dbReference>
<evidence type="ECO:0000313" key="5">
    <source>
        <dbReference type="Proteomes" id="UP001208017"/>
    </source>
</evidence>
<dbReference type="RefSeq" id="WP_267149944.1">
    <property type="nucleotide sequence ID" value="NZ_JAPMLT010000001.1"/>
</dbReference>
<dbReference type="Proteomes" id="UP001208017">
    <property type="component" value="Unassembled WGS sequence"/>
</dbReference>
<accession>A0ABT3WVP1</accession>
<gene>
    <name evidence="4" type="ORF">OS242_01805</name>
</gene>
<keyword evidence="2" id="KW-0456">Lyase</keyword>
<comment type="caution">
    <text evidence="4">The sequence shown here is derived from an EMBL/GenBank/DDBJ whole genome shotgun (WGS) entry which is preliminary data.</text>
</comment>
<organism evidence="4 5">
    <name type="scientific">Tumebacillus lacus</name>
    <dbReference type="NCBI Taxonomy" id="2995335"/>
    <lineage>
        <taxon>Bacteria</taxon>
        <taxon>Bacillati</taxon>
        <taxon>Bacillota</taxon>
        <taxon>Bacilli</taxon>
        <taxon>Bacillales</taxon>
        <taxon>Alicyclobacillaceae</taxon>
        <taxon>Tumebacillus</taxon>
    </lineage>
</organism>
<dbReference type="Gene3D" id="3.40.225.10">
    <property type="entry name" value="Class II aldolase/adducin N-terminal domain"/>
    <property type="match status" value="1"/>
</dbReference>
<dbReference type="PANTHER" id="PTHR22789:SF0">
    <property type="entry name" value="3-OXO-TETRONATE 4-PHOSPHATE DECARBOXYLASE-RELATED"/>
    <property type="match status" value="1"/>
</dbReference>
<reference evidence="4 5" key="1">
    <citation type="submission" date="2022-11" db="EMBL/GenBank/DDBJ databases">
        <title>Study of microbial diversity in lake waters.</title>
        <authorList>
            <person name="Zhang J."/>
        </authorList>
    </citation>
    <scope>NUCLEOTIDE SEQUENCE [LARGE SCALE GENOMIC DNA]</scope>
    <source>
        <strain evidence="4 5">DT12</strain>
    </source>
</reference>
<evidence type="ECO:0000259" key="3">
    <source>
        <dbReference type="SMART" id="SM01007"/>
    </source>
</evidence>
<dbReference type="InterPro" id="IPR036409">
    <property type="entry name" value="Aldolase_II/adducin_N_sf"/>
</dbReference>